<keyword evidence="1 3" id="KW-0238">DNA-binding</keyword>
<evidence type="ECO:0000259" key="5">
    <source>
        <dbReference type="PROSITE" id="PS51755"/>
    </source>
</evidence>
<keyword evidence="4" id="KW-0812">Transmembrane</keyword>
<dbReference type="InterPro" id="IPR019734">
    <property type="entry name" value="TPR_rpt"/>
</dbReference>
<proteinExistence type="predicted"/>
<dbReference type="Gene3D" id="3.40.50.11830">
    <property type="match status" value="1"/>
</dbReference>
<evidence type="ECO:0000313" key="7">
    <source>
        <dbReference type="Proteomes" id="UP000594500"/>
    </source>
</evidence>
<organism evidence="6 7">
    <name type="scientific">Raoultella terrigena</name>
    <name type="common">Klebsiella terrigena</name>
    <dbReference type="NCBI Taxonomy" id="577"/>
    <lineage>
        <taxon>Bacteria</taxon>
        <taxon>Pseudomonadati</taxon>
        <taxon>Pseudomonadota</taxon>
        <taxon>Gammaproteobacteria</taxon>
        <taxon>Enterobacterales</taxon>
        <taxon>Enterobacteriaceae</taxon>
        <taxon>Klebsiella/Raoultella group</taxon>
        <taxon>Raoultella</taxon>
    </lineage>
</organism>
<name>A0AAP9XMV9_RAOTE</name>
<dbReference type="RefSeq" id="WP_195709730.1">
    <property type="nucleotide sequence ID" value="NZ_CP062916.1"/>
</dbReference>
<feature type="DNA-binding region" description="OmpR/PhoB-type" evidence="3">
    <location>
        <begin position="3"/>
        <end position="102"/>
    </location>
</feature>
<keyword evidence="4" id="KW-0472">Membrane</keyword>
<dbReference type="SUPFAM" id="SSF46894">
    <property type="entry name" value="C-terminal effector domain of the bipartite response regulators"/>
    <property type="match status" value="1"/>
</dbReference>
<feature type="repeat" description="TPR" evidence="2">
    <location>
        <begin position="445"/>
        <end position="478"/>
    </location>
</feature>
<dbReference type="GO" id="GO:0000160">
    <property type="term" value="P:phosphorelay signal transduction system"/>
    <property type="evidence" value="ECO:0007669"/>
    <property type="project" value="InterPro"/>
</dbReference>
<dbReference type="InterPro" id="IPR011990">
    <property type="entry name" value="TPR-like_helical_dom_sf"/>
</dbReference>
<evidence type="ECO:0000313" key="6">
    <source>
        <dbReference type="EMBL" id="QPF07669.1"/>
    </source>
</evidence>
<evidence type="ECO:0000256" key="1">
    <source>
        <dbReference type="ARBA" id="ARBA00023125"/>
    </source>
</evidence>
<dbReference type="AlphaFoldDB" id="A0AAP9XMV9"/>
<dbReference type="SMART" id="SM00862">
    <property type="entry name" value="Trans_reg_C"/>
    <property type="match status" value="1"/>
</dbReference>
<feature type="transmembrane region" description="Helical" evidence="4">
    <location>
        <begin position="155"/>
        <end position="177"/>
    </location>
</feature>
<keyword evidence="2" id="KW-0802">TPR repeat</keyword>
<dbReference type="CDD" id="cd00383">
    <property type="entry name" value="trans_reg_C"/>
    <property type="match status" value="1"/>
</dbReference>
<accession>A0AAP9XMV9</accession>
<dbReference type="EMBL" id="CP062916">
    <property type="protein sequence ID" value="QPF07669.1"/>
    <property type="molecule type" value="Genomic_DNA"/>
</dbReference>
<evidence type="ECO:0000256" key="3">
    <source>
        <dbReference type="PROSITE-ProRule" id="PRU01091"/>
    </source>
</evidence>
<dbReference type="SUPFAM" id="SSF48452">
    <property type="entry name" value="TPR-like"/>
    <property type="match status" value="1"/>
</dbReference>
<dbReference type="InterPro" id="IPR016032">
    <property type="entry name" value="Sig_transdc_resp-reg_C-effctor"/>
</dbReference>
<dbReference type="GO" id="GO:0006355">
    <property type="term" value="P:regulation of DNA-templated transcription"/>
    <property type="evidence" value="ECO:0007669"/>
    <property type="project" value="InterPro"/>
</dbReference>
<dbReference type="GO" id="GO:0003677">
    <property type="term" value="F:DNA binding"/>
    <property type="evidence" value="ECO:0007669"/>
    <property type="project" value="UniProtKB-UniRule"/>
</dbReference>
<dbReference type="Pfam" id="PF18500">
    <property type="entry name" value="CadC_C1"/>
    <property type="match status" value="1"/>
</dbReference>
<dbReference type="InterPro" id="IPR001867">
    <property type="entry name" value="OmpR/PhoB-type_DNA-bd"/>
</dbReference>
<protein>
    <submittedName>
        <fullName evidence="6">Lysine decarboxylation/transport transcriptional activator CadC</fullName>
    </submittedName>
</protein>
<gene>
    <name evidence="6" type="primary">cadC</name>
    <name evidence="6" type="ORF">IMO34_20440</name>
</gene>
<sequence>MQQPVVRVGEWLVTPSVNQISRKGRQLTLEPRLIDLLVFFARHPGEVLSRDELIDNVWTRNVVTSHVVTQSISELRKSLKDGDDSSLEYIATVPKRGYKLTVPVIWCTEEGEELTPLLSPLAPQAVPEAAAPSAPVAPGVQPPARPERRKGISTFIVWGLFLLALATCVALVALSSIESRPPVNKARLLLNPRDIDIHLLNGNSCTNWASQHSYAVGLGSLVTTSLNTFSTFMVHDKTNYNINEPSSSGKTLTIEFVNQRHYRAQQCFMSVQMVDNADGSTMMDKRYFITSDNQLSIQNDLLNSLSEALKQPWPERMQTMLKQYQPSQSVALTHFYQSHQLLMNGDVESLGKASALLDDVIKQAPDFTYAYAEKALVDVLRHSQQPLDEQQLAALYAEINRVGDMPGIKDLAVFYQIKAVDMLGQGKVDEAYHAINTGIDMEMSWMNYVLLGKVYEMKGENREAADAYLTAFNLRPGENTFYWIENAVFQTSVTRVVPYLDNFLSSE</sequence>
<dbReference type="NCBIfam" id="NF007540">
    <property type="entry name" value="PRK10153.1"/>
    <property type="match status" value="1"/>
</dbReference>
<dbReference type="PROSITE" id="PS50005">
    <property type="entry name" value="TPR"/>
    <property type="match status" value="1"/>
</dbReference>
<dbReference type="PROSITE" id="PS51755">
    <property type="entry name" value="OMPR_PHOB"/>
    <property type="match status" value="1"/>
</dbReference>
<evidence type="ECO:0000256" key="4">
    <source>
        <dbReference type="SAM" id="Phobius"/>
    </source>
</evidence>
<reference evidence="6 7" key="1">
    <citation type="submission" date="2020-10" db="EMBL/GenBank/DDBJ databases">
        <title>Resistance determinants and their genetic context in bacteria from a longitudinal study of pigs reared under conventional and antibiotic-free husbandry practices.</title>
        <authorList>
            <person name="Poulin-Laprade D."/>
            <person name="Brouard J.-S."/>
            <person name="Gagnon N."/>
            <person name="Turcotte A."/>
            <person name="Langlois A."/>
            <person name="Matte J.J."/>
            <person name="Carrillo C.D."/>
            <person name="Zaheer R."/>
            <person name="McAllister T."/>
            <person name="Topp E."/>
            <person name="Talbot G."/>
        </authorList>
    </citation>
    <scope>NUCLEOTIDE SEQUENCE [LARGE SCALE GENOMIC DNA]</scope>
    <source>
        <strain evidence="6 7">Res13-Abat-PEB01-P1-04-A</strain>
    </source>
</reference>
<dbReference type="InterPro" id="IPR040970">
    <property type="entry name" value="CadC_C1"/>
</dbReference>
<feature type="domain" description="OmpR/PhoB-type" evidence="5">
    <location>
        <begin position="3"/>
        <end position="102"/>
    </location>
</feature>
<dbReference type="Gene3D" id="1.10.10.10">
    <property type="entry name" value="Winged helix-like DNA-binding domain superfamily/Winged helix DNA-binding domain"/>
    <property type="match status" value="1"/>
</dbReference>
<evidence type="ECO:0000256" key="2">
    <source>
        <dbReference type="PROSITE-ProRule" id="PRU00339"/>
    </source>
</evidence>
<dbReference type="Proteomes" id="UP000594500">
    <property type="component" value="Chromosome"/>
</dbReference>
<dbReference type="Gene3D" id="1.25.40.10">
    <property type="entry name" value="Tetratricopeptide repeat domain"/>
    <property type="match status" value="1"/>
</dbReference>
<dbReference type="Pfam" id="PF00486">
    <property type="entry name" value="Trans_reg_C"/>
    <property type="match status" value="1"/>
</dbReference>
<dbReference type="InterPro" id="IPR036388">
    <property type="entry name" value="WH-like_DNA-bd_sf"/>
</dbReference>
<keyword evidence="4" id="KW-1133">Transmembrane helix</keyword>